<keyword evidence="4 5" id="KW-0472">Membrane</keyword>
<organism evidence="6 7">
    <name type="scientific">Brucella tritici</name>
    <dbReference type="NCBI Taxonomy" id="94626"/>
    <lineage>
        <taxon>Bacteria</taxon>
        <taxon>Pseudomonadati</taxon>
        <taxon>Pseudomonadota</taxon>
        <taxon>Alphaproteobacteria</taxon>
        <taxon>Hyphomicrobiales</taxon>
        <taxon>Brucellaceae</taxon>
        <taxon>Brucella/Ochrobactrum group</taxon>
        <taxon>Brucella</taxon>
    </lineage>
</organism>
<proteinExistence type="predicted"/>
<evidence type="ECO:0000256" key="4">
    <source>
        <dbReference type="ARBA" id="ARBA00023136"/>
    </source>
</evidence>
<evidence type="ECO:0000256" key="3">
    <source>
        <dbReference type="ARBA" id="ARBA00022989"/>
    </source>
</evidence>
<protein>
    <submittedName>
        <fullName evidence="6">DoxX family protein</fullName>
    </submittedName>
</protein>
<sequence length="132" mass="13930">MNYRKLTYWASTGLLCLVYAASATFYLTSGDMVRGMMAGLGYPGYLVPVLIVVKILAVIAILSRRSLFLSDLAYAGMFFHLLLAISAHLNAGDGGFAPALIGLVLLVASFLTQNAARASKSPYAPALSAAHA</sequence>
<dbReference type="InterPro" id="IPR032808">
    <property type="entry name" value="DoxX"/>
</dbReference>
<evidence type="ECO:0000256" key="2">
    <source>
        <dbReference type="ARBA" id="ARBA00022692"/>
    </source>
</evidence>
<dbReference type="RefSeq" id="WP_151654059.1">
    <property type="nucleotide sequence ID" value="NZ_WBVX01000047.1"/>
</dbReference>
<gene>
    <name evidence="6" type="ORF">F9L08_26635</name>
</gene>
<feature type="transmembrane region" description="Helical" evidence="5">
    <location>
        <begin position="69"/>
        <end position="89"/>
    </location>
</feature>
<comment type="subcellular location">
    <subcellularLocation>
        <location evidence="1">Membrane</location>
        <topology evidence="1">Multi-pass membrane protein</topology>
    </subcellularLocation>
</comment>
<dbReference type="Proteomes" id="UP000481643">
    <property type="component" value="Unassembled WGS sequence"/>
</dbReference>
<dbReference type="AlphaFoldDB" id="A0A6L3Y541"/>
<evidence type="ECO:0000256" key="1">
    <source>
        <dbReference type="ARBA" id="ARBA00004141"/>
    </source>
</evidence>
<comment type="caution">
    <text evidence="6">The sequence shown here is derived from an EMBL/GenBank/DDBJ whole genome shotgun (WGS) entry which is preliminary data.</text>
</comment>
<keyword evidence="3 5" id="KW-1133">Transmembrane helix</keyword>
<feature type="transmembrane region" description="Helical" evidence="5">
    <location>
        <begin position="95"/>
        <end position="112"/>
    </location>
</feature>
<dbReference type="Pfam" id="PF13564">
    <property type="entry name" value="DoxX_2"/>
    <property type="match status" value="1"/>
</dbReference>
<reference evidence="6 7" key="1">
    <citation type="submission" date="2019-09" db="EMBL/GenBank/DDBJ databases">
        <title>Taxonomic organization of the family Brucellaceae based on a phylogenomic approach.</title>
        <authorList>
            <person name="Leclercq S."/>
            <person name="Cloeckaert A."/>
            <person name="Zygmunt M.S."/>
        </authorList>
    </citation>
    <scope>NUCLEOTIDE SEQUENCE [LARGE SCALE GENOMIC DNA]</scope>
    <source>
        <strain evidence="6 7">WS1830</strain>
    </source>
</reference>
<feature type="transmembrane region" description="Helical" evidence="5">
    <location>
        <begin position="44"/>
        <end position="62"/>
    </location>
</feature>
<evidence type="ECO:0000313" key="7">
    <source>
        <dbReference type="Proteomes" id="UP000481643"/>
    </source>
</evidence>
<dbReference type="EMBL" id="WBVX01000047">
    <property type="protein sequence ID" value="KAB2676383.1"/>
    <property type="molecule type" value="Genomic_DNA"/>
</dbReference>
<evidence type="ECO:0000256" key="5">
    <source>
        <dbReference type="SAM" id="Phobius"/>
    </source>
</evidence>
<name>A0A6L3Y541_9HYPH</name>
<evidence type="ECO:0000313" key="6">
    <source>
        <dbReference type="EMBL" id="KAB2676383.1"/>
    </source>
</evidence>
<keyword evidence="2 5" id="KW-0812">Transmembrane</keyword>
<dbReference type="GO" id="GO:0016020">
    <property type="term" value="C:membrane"/>
    <property type="evidence" value="ECO:0007669"/>
    <property type="project" value="UniProtKB-SubCell"/>
</dbReference>
<accession>A0A6L3Y541</accession>